<dbReference type="UniPathway" id="UPA00068">
    <property type="reaction ID" value="UER00171"/>
</dbReference>
<dbReference type="AlphaFoldDB" id="M8DYW8"/>
<dbReference type="NCBIfam" id="NF009475">
    <property type="entry name" value="PRK12838.1"/>
    <property type="match status" value="1"/>
</dbReference>
<keyword evidence="6 8" id="KW-0315">Glutamine amidotransferase</keyword>
<dbReference type="OrthoDB" id="9804328at2"/>
<keyword evidence="8" id="KW-0028">Amino-acid biosynthesis</keyword>
<dbReference type="PATRIC" id="fig|1300222.3.peg.2341"/>
<dbReference type="PRINTS" id="PR00097">
    <property type="entry name" value="ANTSNTHASEII"/>
</dbReference>
<dbReference type="GO" id="GO:0006207">
    <property type="term" value="P:'de novo' pyrimidine nucleobase biosynthetic process"/>
    <property type="evidence" value="ECO:0007669"/>
    <property type="project" value="InterPro"/>
</dbReference>
<evidence type="ECO:0000256" key="6">
    <source>
        <dbReference type="ARBA" id="ARBA00022962"/>
    </source>
</evidence>
<dbReference type="PRINTS" id="PR00099">
    <property type="entry name" value="CPSGATASE"/>
</dbReference>
<organism evidence="10 11">
    <name type="scientific">Brevibacillus borstelensis AK1</name>
    <dbReference type="NCBI Taxonomy" id="1300222"/>
    <lineage>
        <taxon>Bacteria</taxon>
        <taxon>Bacillati</taxon>
        <taxon>Bacillota</taxon>
        <taxon>Bacilli</taxon>
        <taxon>Bacillales</taxon>
        <taxon>Paenibacillaceae</taxon>
        <taxon>Brevibacillus</taxon>
    </lineage>
</organism>
<reference evidence="10 11" key="1">
    <citation type="submission" date="2013-03" db="EMBL/GenBank/DDBJ databases">
        <title>Assembly of a new bacterial strain Brevibacillus borstelensis AK1.</title>
        <authorList>
            <person name="Rajan I."/>
            <person name="PoliReddy D."/>
            <person name="Sugumar T."/>
            <person name="Rathinam K."/>
            <person name="Alqarawi S."/>
            <person name="Khalil A.B."/>
            <person name="Sivakumar N."/>
        </authorList>
    </citation>
    <scope>NUCLEOTIDE SEQUENCE [LARGE SCALE GENOMIC DNA]</scope>
    <source>
        <strain evidence="10 11">AK1</strain>
    </source>
</reference>
<feature type="domain" description="Carbamoyl-phosphate synthase small subunit N-terminal" evidence="9">
    <location>
        <begin position="9"/>
        <end position="139"/>
    </location>
</feature>
<feature type="binding site" evidence="8">
    <location>
        <position position="257"/>
    </location>
    <ligand>
        <name>L-glutamine</name>
        <dbReference type="ChEBI" id="CHEBI:58359"/>
    </ligand>
</feature>
<accession>M8DYW8</accession>
<dbReference type="SUPFAM" id="SSF52021">
    <property type="entry name" value="Carbamoyl phosphate synthetase, small subunit N-terminal domain"/>
    <property type="match status" value="1"/>
</dbReference>
<gene>
    <name evidence="8" type="primary">carA</name>
    <name evidence="10" type="ORF">I532_11229</name>
</gene>
<feature type="binding site" evidence="8">
    <location>
        <position position="295"/>
    </location>
    <ligand>
        <name>L-glutamine</name>
        <dbReference type="ChEBI" id="CHEBI:58359"/>
    </ligand>
</feature>
<dbReference type="NCBIfam" id="TIGR01368">
    <property type="entry name" value="CPSaseIIsmall"/>
    <property type="match status" value="1"/>
</dbReference>
<feature type="binding site" evidence="8">
    <location>
        <position position="254"/>
    </location>
    <ligand>
        <name>L-glutamine</name>
        <dbReference type="ChEBI" id="CHEBI:58359"/>
    </ligand>
</feature>
<evidence type="ECO:0000256" key="2">
    <source>
        <dbReference type="ARBA" id="ARBA00007800"/>
    </source>
</evidence>
<dbReference type="PANTHER" id="PTHR43418">
    <property type="entry name" value="MULTIFUNCTIONAL TRYPTOPHAN BIOSYNTHESIS PROTEIN-RELATED"/>
    <property type="match status" value="1"/>
</dbReference>
<dbReference type="InterPro" id="IPR002474">
    <property type="entry name" value="CarbamoylP_synth_ssu_N"/>
</dbReference>
<dbReference type="PRINTS" id="PR00096">
    <property type="entry name" value="GATASE"/>
</dbReference>
<comment type="catalytic activity">
    <reaction evidence="7 8">
        <text>hydrogencarbonate + L-glutamine + 2 ATP + H2O = carbamoyl phosphate + L-glutamate + 2 ADP + phosphate + 2 H(+)</text>
        <dbReference type="Rhea" id="RHEA:18633"/>
        <dbReference type="ChEBI" id="CHEBI:15377"/>
        <dbReference type="ChEBI" id="CHEBI:15378"/>
        <dbReference type="ChEBI" id="CHEBI:17544"/>
        <dbReference type="ChEBI" id="CHEBI:29985"/>
        <dbReference type="ChEBI" id="CHEBI:30616"/>
        <dbReference type="ChEBI" id="CHEBI:43474"/>
        <dbReference type="ChEBI" id="CHEBI:58228"/>
        <dbReference type="ChEBI" id="CHEBI:58359"/>
        <dbReference type="ChEBI" id="CHEBI:456216"/>
        <dbReference type="EC" id="6.3.5.5"/>
    </reaction>
</comment>
<dbReference type="PANTHER" id="PTHR43418:SF7">
    <property type="entry name" value="CARBAMOYL-PHOSPHATE SYNTHASE SMALL CHAIN"/>
    <property type="match status" value="1"/>
</dbReference>
<comment type="caution">
    <text evidence="10">The sequence shown here is derived from an EMBL/GenBank/DDBJ whole genome shotgun (WGS) entry which is preliminary data.</text>
</comment>
<dbReference type="GO" id="GO:0005524">
    <property type="term" value="F:ATP binding"/>
    <property type="evidence" value="ECO:0007669"/>
    <property type="project" value="UniProtKB-UniRule"/>
</dbReference>
<keyword evidence="3 8" id="KW-0436">Ligase</keyword>
<feature type="active site" evidence="8">
    <location>
        <position position="338"/>
    </location>
</feature>
<dbReference type="STRING" id="1300222.I532_11229"/>
<dbReference type="HAMAP" id="MF_01209">
    <property type="entry name" value="CPSase_S_chain"/>
    <property type="match status" value="1"/>
</dbReference>
<dbReference type="InterPro" id="IPR036480">
    <property type="entry name" value="CarbP_synth_ssu_N_sf"/>
</dbReference>
<comment type="catalytic activity">
    <reaction evidence="8">
        <text>L-glutamine + H2O = L-glutamate + NH4(+)</text>
        <dbReference type="Rhea" id="RHEA:15889"/>
        <dbReference type="ChEBI" id="CHEBI:15377"/>
        <dbReference type="ChEBI" id="CHEBI:28938"/>
        <dbReference type="ChEBI" id="CHEBI:29985"/>
        <dbReference type="ChEBI" id="CHEBI:58359"/>
    </reaction>
</comment>
<dbReference type="GO" id="GO:0004088">
    <property type="term" value="F:carbamoyl-phosphate synthase (glutamine-hydrolyzing) activity"/>
    <property type="evidence" value="ECO:0007669"/>
    <property type="project" value="UniProtKB-UniRule"/>
</dbReference>
<feature type="binding site" evidence="8">
    <location>
        <position position="228"/>
    </location>
    <ligand>
        <name>L-glutamine</name>
        <dbReference type="ChEBI" id="CHEBI:58359"/>
    </ligand>
</feature>
<dbReference type="EC" id="6.3.5.5" evidence="8"/>
<evidence type="ECO:0000256" key="3">
    <source>
        <dbReference type="ARBA" id="ARBA00022598"/>
    </source>
</evidence>
<keyword evidence="8" id="KW-0055">Arginine biosynthesis</keyword>
<feature type="binding site" evidence="8">
    <location>
        <position position="53"/>
    </location>
    <ligand>
        <name>L-glutamine</name>
        <dbReference type="ChEBI" id="CHEBI:58359"/>
    </ligand>
</feature>
<dbReference type="GO" id="GO:0006526">
    <property type="term" value="P:L-arginine biosynthetic process"/>
    <property type="evidence" value="ECO:0007669"/>
    <property type="project" value="UniProtKB-UniRule"/>
</dbReference>
<dbReference type="InterPro" id="IPR006274">
    <property type="entry name" value="CarbamoylP_synth_ssu"/>
</dbReference>
<evidence type="ECO:0000256" key="1">
    <source>
        <dbReference type="ARBA" id="ARBA00005077"/>
    </source>
</evidence>
<proteinExistence type="inferred from homology"/>
<feature type="active site" description="Nucleophile" evidence="8">
    <location>
        <position position="253"/>
    </location>
</feature>
<dbReference type="InterPro" id="IPR035686">
    <property type="entry name" value="CPSase_GATase1"/>
</dbReference>
<comment type="pathway">
    <text evidence="8">Pyrimidine metabolism; UMP biosynthesis via de novo pathway; (S)-dihydroorotate from bicarbonate: step 1/3.</text>
</comment>
<keyword evidence="5 8" id="KW-0067">ATP-binding</keyword>
<dbReference type="RefSeq" id="WP_003388284.1">
    <property type="nucleotide sequence ID" value="NZ_APBN01000004.1"/>
</dbReference>
<feature type="region of interest" description="CPSase" evidence="8">
    <location>
        <begin position="1"/>
        <end position="178"/>
    </location>
</feature>
<dbReference type="GO" id="GO:0004359">
    <property type="term" value="F:glutaminase activity"/>
    <property type="evidence" value="ECO:0007669"/>
    <property type="project" value="RHEA"/>
</dbReference>
<dbReference type="InterPro" id="IPR017926">
    <property type="entry name" value="GATASE"/>
</dbReference>
<keyword evidence="11" id="KW-1185">Reference proteome</keyword>
<dbReference type="GO" id="GO:0006541">
    <property type="term" value="P:glutamine metabolic process"/>
    <property type="evidence" value="ECO:0007669"/>
    <property type="project" value="InterPro"/>
</dbReference>
<evidence type="ECO:0000256" key="7">
    <source>
        <dbReference type="ARBA" id="ARBA00048816"/>
    </source>
</evidence>
<feature type="active site" evidence="8">
    <location>
        <position position="340"/>
    </location>
</feature>
<dbReference type="Gene3D" id="3.40.50.880">
    <property type="match status" value="1"/>
</dbReference>
<dbReference type="Gene3D" id="3.50.30.20">
    <property type="entry name" value="Carbamoyl-phosphate synthase small subunit, N-terminal domain"/>
    <property type="match status" value="1"/>
</dbReference>
<dbReference type="CDD" id="cd01744">
    <property type="entry name" value="GATase1_CPSase"/>
    <property type="match status" value="1"/>
</dbReference>
<dbReference type="PROSITE" id="PS51273">
    <property type="entry name" value="GATASE_TYPE_1"/>
    <property type="match status" value="1"/>
</dbReference>
<dbReference type="GO" id="GO:0044205">
    <property type="term" value="P:'de novo' UMP biosynthetic process"/>
    <property type="evidence" value="ECO:0007669"/>
    <property type="project" value="UniProtKB-UniRule"/>
</dbReference>
<comment type="similarity">
    <text evidence="2 8">Belongs to the CarA family.</text>
</comment>
<sequence length="368" mass="40229">MDKEKQGLGPGYLTLETGEVFAGTLYGAPLEGIGEVVFHTGMTGYQEVMSDPSFAGQIVTFTYPLIGNYGVNDNDYEAAKPALAGMVVSELCMEPSHYQSVRTLAETAEDFGFPILAGIDTRTITKRVRQDGPLWGAISDQPLAAEEVAALKTKHIKKSLVAEVSCQEIKRYPGSQEHVVLVDLGMKQSILDALLELGCRVTVVPFDTPYAQIQALQPDGLLFSNGPGDPEDLLAYCSEWRKAAEEYPTLGICLGHQVLALAFGGKTEKLKYGHRGGNHPVKELATGKVYMTSQNHGYVVKEESLDKRLLTVTYRNVNDGSVEGIRHQLLPVMSVQFHPEAHPGPSDTSHIFQQFLQSMRVVGAKRYA</sequence>
<evidence type="ECO:0000256" key="4">
    <source>
        <dbReference type="ARBA" id="ARBA00022741"/>
    </source>
</evidence>
<evidence type="ECO:0000259" key="9">
    <source>
        <dbReference type="SMART" id="SM01097"/>
    </source>
</evidence>
<evidence type="ECO:0000313" key="11">
    <source>
        <dbReference type="Proteomes" id="UP000012081"/>
    </source>
</evidence>
<dbReference type="SMART" id="SM01097">
    <property type="entry name" value="CPSase_sm_chain"/>
    <property type="match status" value="1"/>
</dbReference>
<dbReference type="SUPFAM" id="SSF52317">
    <property type="entry name" value="Class I glutamine amidotransferase-like"/>
    <property type="match status" value="1"/>
</dbReference>
<feature type="binding site" evidence="8">
    <location>
        <position position="297"/>
    </location>
    <ligand>
        <name>L-glutamine</name>
        <dbReference type="ChEBI" id="CHEBI:58359"/>
    </ligand>
</feature>
<comment type="function">
    <text evidence="8">Small subunit of the glutamine-dependent carbamoyl phosphate synthetase (CPSase). CPSase catalyzes the formation of carbamoyl phosphate from the ammonia moiety of glutamine, carbonate, and phosphate donated by ATP, constituting the first step of 2 biosynthetic pathways, one leading to arginine and/or urea and the other to pyrimidine nucleotides. The small subunit (glutamine amidotransferase) binds and cleaves glutamine to supply the large subunit with the substrate ammonia.</text>
</comment>
<dbReference type="EMBL" id="APBN01000004">
    <property type="protein sequence ID" value="EMT52221.1"/>
    <property type="molecule type" value="Genomic_DNA"/>
</dbReference>
<dbReference type="Pfam" id="PF00117">
    <property type="entry name" value="GATase"/>
    <property type="match status" value="1"/>
</dbReference>
<evidence type="ECO:0000256" key="5">
    <source>
        <dbReference type="ARBA" id="ARBA00022840"/>
    </source>
</evidence>
<comment type="subunit">
    <text evidence="8">Composed of two chains; the small (or glutamine) chain promotes the hydrolysis of glutamine to ammonia, which is used by the large (or ammonia) chain to synthesize carbamoyl phosphate. Tetramer of heterodimers (alpha,beta)4.</text>
</comment>
<protein>
    <recommendedName>
        <fullName evidence="8">Carbamoyl phosphate synthase small chain</fullName>
        <ecNumber evidence="8">6.3.5.5</ecNumber>
    </recommendedName>
    <alternativeName>
        <fullName evidence="8">Carbamoyl phosphate synthetase glutamine chain</fullName>
    </alternativeName>
</protein>
<keyword evidence="8" id="KW-0665">Pyrimidine biosynthesis</keyword>
<dbReference type="InterPro" id="IPR050472">
    <property type="entry name" value="Anth_synth/Amidotransfase"/>
</dbReference>
<name>M8DYW8_9BACL</name>
<dbReference type="UniPathway" id="UPA00070">
    <property type="reaction ID" value="UER00115"/>
</dbReference>
<evidence type="ECO:0000313" key="10">
    <source>
        <dbReference type="EMBL" id="EMT52221.1"/>
    </source>
</evidence>
<comment type="pathway">
    <text evidence="1 8">Amino-acid biosynthesis; L-arginine biosynthesis; carbamoyl phosphate from bicarbonate: step 1/1.</text>
</comment>
<evidence type="ECO:0000256" key="8">
    <source>
        <dbReference type="HAMAP-Rule" id="MF_01209"/>
    </source>
</evidence>
<keyword evidence="4 8" id="KW-0547">Nucleotide-binding</keyword>
<dbReference type="Pfam" id="PF00988">
    <property type="entry name" value="CPSase_sm_chain"/>
    <property type="match status" value="1"/>
</dbReference>
<feature type="binding site" evidence="8">
    <location>
        <position position="298"/>
    </location>
    <ligand>
        <name>L-glutamine</name>
        <dbReference type="ChEBI" id="CHEBI:58359"/>
    </ligand>
</feature>
<dbReference type="Proteomes" id="UP000012081">
    <property type="component" value="Unassembled WGS sequence"/>
</dbReference>
<dbReference type="InterPro" id="IPR029062">
    <property type="entry name" value="Class_I_gatase-like"/>
</dbReference>
<feature type="binding site" evidence="8">
    <location>
        <position position="226"/>
    </location>
    <ligand>
        <name>L-glutamine</name>
        <dbReference type="ChEBI" id="CHEBI:58359"/>
    </ligand>
</feature>